<reference evidence="1 2" key="1">
    <citation type="submission" date="2017-06" db="EMBL/GenBank/DDBJ databases">
        <title>Cultured bacterium strain Saccharothrix yanglingensis Hhs.015.</title>
        <authorList>
            <person name="Xia Y."/>
        </authorList>
    </citation>
    <scope>NUCLEOTIDE SEQUENCE [LARGE SCALE GENOMIC DNA]</scope>
    <source>
        <strain evidence="1 2">Hhs.015</strain>
    </source>
</reference>
<organism evidence="1 2">
    <name type="scientific">Saccharothrix yanglingensis</name>
    <dbReference type="NCBI Taxonomy" id="659496"/>
    <lineage>
        <taxon>Bacteria</taxon>
        <taxon>Bacillati</taxon>
        <taxon>Actinomycetota</taxon>
        <taxon>Actinomycetes</taxon>
        <taxon>Pseudonocardiales</taxon>
        <taxon>Pseudonocardiaceae</taxon>
        <taxon>Saccharothrix</taxon>
    </lineage>
</organism>
<dbReference type="EMBL" id="NSDM01000010">
    <property type="protein sequence ID" value="MDQ2586844.1"/>
    <property type="molecule type" value="Genomic_DNA"/>
</dbReference>
<name>A0ABU0X6E9_9PSEU</name>
<sequence length="62" mass="6599">MTAIPVGHGAVALLLICDDCGRGYGGDSGREEWVVLWHEAVADGWTGRDRPIGPHRCHSCAA</sequence>
<evidence type="ECO:0000313" key="1">
    <source>
        <dbReference type="EMBL" id="MDQ2586844.1"/>
    </source>
</evidence>
<keyword evidence="2" id="KW-1185">Reference proteome</keyword>
<proteinExistence type="predicted"/>
<dbReference type="RefSeq" id="WP_306748172.1">
    <property type="nucleotide sequence ID" value="NZ_NSDM01000010.1"/>
</dbReference>
<protein>
    <submittedName>
        <fullName evidence="1">Uncharacterized protein</fullName>
    </submittedName>
</protein>
<dbReference type="Proteomes" id="UP001225605">
    <property type="component" value="Unassembled WGS sequence"/>
</dbReference>
<gene>
    <name evidence="1" type="ORF">CKY47_23195</name>
</gene>
<comment type="caution">
    <text evidence="1">The sequence shown here is derived from an EMBL/GenBank/DDBJ whole genome shotgun (WGS) entry which is preliminary data.</text>
</comment>
<evidence type="ECO:0000313" key="2">
    <source>
        <dbReference type="Proteomes" id="UP001225605"/>
    </source>
</evidence>
<accession>A0ABU0X6E9</accession>